<dbReference type="PATRIC" id="fig|1125725.3.peg.2133"/>
<dbReference type="InterPro" id="IPR027417">
    <property type="entry name" value="P-loop_NTPase"/>
</dbReference>
<accession>U2L1Y9</accession>
<gene>
    <name evidence="2" type="ORF">HMPREF0860_2436</name>
    <name evidence="1" type="ORF">HMPREF1325_0640</name>
</gene>
<dbReference type="Gene3D" id="3.40.50.300">
    <property type="entry name" value="P-loop containing nucleotide triphosphate hydrolases"/>
    <property type="match status" value="1"/>
</dbReference>
<organism evidence="1 3">
    <name type="scientific">Treponema socranskii subsp. socranskii VPI DR56BR1116 = ATCC 35536</name>
    <dbReference type="NCBI Taxonomy" id="1125725"/>
    <lineage>
        <taxon>Bacteria</taxon>
        <taxon>Pseudomonadati</taxon>
        <taxon>Spirochaetota</taxon>
        <taxon>Spirochaetia</taxon>
        <taxon>Spirochaetales</taxon>
        <taxon>Treponemataceae</taxon>
        <taxon>Treponema</taxon>
    </lineage>
</organism>
<comment type="caution">
    <text evidence="1">The sequence shown here is derived from an EMBL/GenBank/DDBJ whole genome shotgun (WGS) entry which is preliminary data.</text>
</comment>
<dbReference type="Proteomes" id="UP000016646">
    <property type="component" value="Unassembled WGS sequence"/>
</dbReference>
<evidence type="ECO:0000313" key="2">
    <source>
        <dbReference type="EMBL" id="ERK04752.1"/>
    </source>
</evidence>
<dbReference type="Pfam" id="PF13671">
    <property type="entry name" value="AAA_33"/>
    <property type="match status" value="1"/>
</dbReference>
<protein>
    <submittedName>
        <fullName evidence="1">AAA domain protein</fullName>
    </submittedName>
</protein>
<dbReference type="SUPFAM" id="SSF52540">
    <property type="entry name" value="P-loop containing nucleoside triphosphate hydrolases"/>
    <property type="match status" value="1"/>
</dbReference>
<name>U2L1Y9_TRESO</name>
<dbReference type="AlphaFoldDB" id="U2L1Y9"/>
<dbReference type="EMBL" id="AUZJ01000054">
    <property type="protein sequence ID" value="ERF59939.1"/>
    <property type="molecule type" value="Genomic_DNA"/>
</dbReference>
<proteinExistence type="predicted"/>
<evidence type="ECO:0000313" key="4">
    <source>
        <dbReference type="Proteomes" id="UP000016646"/>
    </source>
</evidence>
<evidence type="ECO:0000313" key="1">
    <source>
        <dbReference type="EMBL" id="ERF59939.1"/>
    </source>
</evidence>
<dbReference type="eggNOG" id="COG0645">
    <property type="taxonomic scope" value="Bacteria"/>
</dbReference>
<dbReference type="STRING" id="1125725.HMPREF1325_0640"/>
<reference evidence="3 4" key="1">
    <citation type="submission" date="2013-08" db="EMBL/GenBank/DDBJ databases">
        <authorList>
            <person name="Durkin A.S."/>
            <person name="Haft D.R."/>
            <person name="McCorrison J."/>
            <person name="Torralba M."/>
            <person name="Gillis M."/>
            <person name="Haft D.H."/>
            <person name="Methe B."/>
            <person name="Sutton G."/>
            <person name="Nelson K.E."/>
        </authorList>
    </citation>
    <scope>NUCLEOTIDE SEQUENCE [LARGE SCALE GENOMIC DNA]</scope>
    <source>
        <strain evidence="2 4">ATCC 35536</strain>
        <strain evidence="1 3">VPI DR56BR1116</strain>
    </source>
</reference>
<evidence type="ECO:0000313" key="3">
    <source>
        <dbReference type="Proteomes" id="UP000016412"/>
    </source>
</evidence>
<dbReference type="EMBL" id="AVQI01000013">
    <property type="protein sequence ID" value="ERK04752.1"/>
    <property type="molecule type" value="Genomic_DNA"/>
</dbReference>
<keyword evidence="4" id="KW-1185">Reference proteome</keyword>
<dbReference type="Proteomes" id="UP000016412">
    <property type="component" value="Unassembled WGS sequence"/>
</dbReference>
<dbReference type="OrthoDB" id="9810277at2"/>
<sequence>MIIAFAGLPGSGKSYFAHILTDRYKQFVVLDKDIIRSVLFPGILTEYSSTQDDFCIDVILQSAGMIIKRNPEMHIVIDGRTFSKRNQVAQVCHAAEHMGIAYKFVQFICDDETKKKRLALQANTHLAKNRDYTLYRRLKEEAEPLLIPHLTLYSDEAQEEKIRKFLEYIDGKTC</sequence>
<dbReference type="RefSeq" id="WP_021331134.1">
    <property type="nucleotide sequence ID" value="NZ_AUZJ01000054.1"/>
</dbReference>